<evidence type="ECO:0000313" key="2">
    <source>
        <dbReference type="EMBL" id="MPA63326.1"/>
    </source>
</evidence>
<evidence type="ECO:0000256" key="1">
    <source>
        <dbReference type="SAM" id="MobiDB-lite"/>
    </source>
</evidence>
<protein>
    <submittedName>
        <fullName evidence="2">Uncharacterized protein</fullName>
    </submittedName>
</protein>
<organism evidence="2">
    <name type="scientific">Davidia involucrata</name>
    <name type="common">Dove tree</name>
    <dbReference type="NCBI Taxonomy" id="16924"/>
    <lineage>
        <taxon>Eukaryota</taxon>
        <taxon>Viridiplantae</taxon>
        <taxon>Streptophyta</taxon>
        <taxon>Embryophyta</taxon>
        <taxon>Tracheophyta</taxon>
        <taxon>Spermatophyta</taxon>
        <taxon>Magnoliopsida</taxon>
        <taxon>eudicotyledons</taxon>
        <taxon>Gunneridae</taxon>
        <taxon>Pentapetalae</taxon>
        <taxon>asterids</taxon>
        <taxon>Cornales</taxon>
        <taxon>Nyssaceae</taxon>
        <taxon>Davidia</taxon>
    </lineage>
</organism>
<reference evidence="2" key="1">
    <citation type="submission" date="2019-08" db="EMBL/GenBank/DDBJ databases">
        <title>Reference gene set and small RNA set construction with multiple tissues from Davidia involucrata Baill.</title>
        <authorList>
            <person name="Yang H."/>
            <person name="Zhou C."/>
            <person name="Li G."/>
            <person name="Wang J."/>
            <person name="Gao P."/>
            <person name="Wang M."/>
            <person name="Wang R."/>
            <person name="Zhao Y."/>
        </authorList>
    </citation>
    <scope>NUCLEOTIDE SEQUENCE</scope>
    <source>
        <tissue evidence="2">Mixed with DoveR01_LX</tissue>
    </source>
</reference>
<accession>A0A5B7B4R3</accession>
<proteinExistence type="predicted"/>
<dbReference type="EMBL" id="GHES01032767">
    <property type="protein sequence ID" value="MPA63326.1"/>
    <property type="molecule type" value="Transcribed_RNA"/>
</dbReference>
<sequence length="105" mass="11698">MTLISNESSPNASNPSQTTRPSSIHRRRSHQVRDQIHQAGSYVDVDTADRTIQKKVILKLPFRTSKSSTAKCLHAHVICFNKVLADNMGAYVVDLVVQIAIHFIS</sequence>
<gene>
    <name evidence="2" type="ORF">Din_032767</name>
</gene>
<name>A0A5B7B4R3_DAVIN</name>
<dbReference type="AlphaFoldDB" id="A0A5B7B4R3"/>
<feature type="region of interest" description="Disordered" evidence="1">
    <location>
        <begin position="1"/>
        <end position="38"/>
    </location>
</feature>
<feature type="compositionally biased region" description="Low complexity" evidence="1">
    <location>
        <begin position="1"/>
        <end position="16"/>
    </location>
</feature>